<accession>A0AAN9EF29</accession>
<dbReference type="PANTHER" id="PTHR34145:SF28">
    <property type="entry name" value="F-BOX DOMAIN-CONTAINING PROTEIN"/>
    <property type="match status" value="1"/>
</dbReference>
<protein>
    <recommendedName>
        <fullName evidence="2">F-box domain-containing protein</fullName>
    </recommendedName>
</protein>
<dbReference type="AlphaFoldDB" id="A0AAN9EF29"/>
<keyword evidence="4" id="KW-1185">Reference proteome</keyword>
<dbReference type="InterPro" id="IPR055411">
    <property type="entry name" value="LRR_FXL15/At3g58940/PEG3-like"/>
</dbReference>
<dbReference type="InterPro" id="IPR032675">
    <property type="entry name" value="LRR_dom_sf"/>
</dbReference>
<dbReference type="InterPro" id="IPR036047">
    <property type="entry name" value="F-box-like_dom_sf"/>
</dbReference>
<feature type="region of interest" description="Disordered" evidence="1">
    <location>
        <begin position="1"/>
        <end position="29"/>
    </location>
</feature>
<dbReference type="EMBL" id="JAYWIO010000006">
    <property type="protein sequence ID" value="KAK7255061.1"/>
    <property type="molecule type" value="Genomic_DNA"/>
</dbReference>
<comment type="caution">
    <text evidence="3">The sequence shown here is derived from an EMBL/GenBank/DDBJ whole genome shotgun (WGS) entry which is preliminary data.</text>
</comment>
<dbReference type="Gene3D" id="3.80.10.10">
    <property type="entry name" value="Ribonuclease Inhibitor"/>
    <property type="match status" value="1"/>
</dbReference>
<dbReference type="InterPro" id="IPR001810">
    <property type="entry name" value="F-box_dom"/>
</dbReference>
<evidence type="ECO:0000313" key="4">
    <source>
        <dbReference type="Proteomes" id="UP001372338"/>
    </source>
</evidence>
<reference evidence="3 4" key="1">
    <citation type="submission" date="2024-01" db="EMBL/GenBank/DDBJ databases">
        <title>The genomes of 5 underutilized Papilionoideae crops provide insights into root nodulation and disease resistanc.</title>
        <authorList>
            <person name="Yuan L."/>
        </authorList>
    </citation>
    <scope>NUCLEOTIDE SEQUENCE [LARGE SCALE GENOMIC DNA]</scope>
    <source>
        <strain evidence="3">ZHUSHIDOU_FW_LH</strain>
        <tissue evidence="3">Leaf</tissue>
    </source>
</reference>
<gene>
    <name evidence="3" type="ORF">RIF29_28463</name>
</gene>
<dbReference type="SUPFAM" id="SSF81383">
    <property type="entry name" value="F-box domain"/>
    <property type="match status" value="1"/>
</dbReference>
<dbReference type="PANTHER" id="PTHR34145">
    <property type="entry name" value="OS02G0105600 PROTEIN"/>
    <property type="match status" value="1"/>
</dbReference>
<feature type="domain" description="F-box" evidence="2">
    <location>
        <begin position="40"/>
        <end position="80"/>
    </location>
</feature>
<dbReference type="SUPFAM" id="SSF52047">
    <property type="entry name" value="RNI-like"/>
    <property type="match status" value="1"/>
</dbReference>
<proteinExistence type="predicted"/>
<evidence type="ECO:0000256" key="1">
    <source>
        <dbReference type="SAM" id="MobiDB-lite"/>
    </source>
</evidence>
<evidence type="ECO:0000313" key="3">
    <source>
        <dbReference type="EMBL" id="KAK7255061.1"/>
    </source>
</evidence>
<dbReference type="SMART" id="SM00256">
    <property type="entry name" value="FBOX"/>
    <property type="match status" value="1"/>
</dbReference>
<dbReference type="Pfam" id="PF00646">
    <property type="entry name" value="F-box"/>
    <property type="match status" value="1"/>
</dbReference>
<dbReference type="Pfam" id="PF24758">
    <property type="entry name" value="LRR_At5g56370"/>
    <property type="match status" value="1"/>
</dbReference>
<sequence>MLAVNSVKKKKKTKTNRIDDHHRFSSISPGTRNMDRISYLPQSILHDILSRLPDEDATRTSVLSKAWYDAWSTLPFLVFDESRCGIPEISDDVSDEVHWLLGKFEFIGMVTATLLRFACNRLAIRKFKLLIKTWTPPDMLSRLDNWMKLACESGVEELQLDNGFDVLRENVNPRPSFTFKGFAPLPLCVLQAKSLIKLSLSWDFSIDEAFLNHPIKFSALQELSLSQVYVGDGKVIENVISSCPLIEAIELTRCSGLKSVSIRGLPKLKRVFIVGIEEVDIDAPSLEDLLYDVLCFKADIPCKINVDKCTNLQELCLIGVSSIVITDQWFIELFQKFPLLEKLVLERFYMPDTINISSIQLKILNLCYCYDTEEIWIDAPNLYNCTYHGDGSILPSISILSSSSQMVFDVNFFVDPRLDLEILRGFLEEIKPKHFPVSLFVGFCDNSTVDFDLSVFEDYVMAPPSIEHLSLNAFTDTEEWCLLLVTGILWSCRPSFISFNLNANKTLVKIFCEKLIDRKEDAHCCSSDEIKCWWHFLKDVKVSSSFRKHNVADDIKSLLEAFPTLSSEEEDEISRFEEEAELNLSVSDYAVLRNIHTLLNFSISVGQNC</sequence>
<organism evidence="3 4">
    <name type="scientific">Crotalaria pallida</name>
    <name type="common">Smooth rattlebox</name>
    <name type="synonym">Crotalaria striata</name>
    <dbReference type="NCBI Taxonomy" id="3830"/>
    <lineage>
        <taxon>Eukaryota</taxon>
        <taxon>Viridiplantae</taxon>
        <taxon>Streptophyta</taxon>
        <taxon>Embryophyta</taxon>
        <taxon>Tracheophyta</taxon>
        <taxon>Spermatophyta</taxon>
        <taxon>Magnoliopsida</taxon>
        <taxon>eudicotyledons</taxon>
        <taxon>Gunneridae</taxon>
        <taxon>Pentapetalae</taxon>
        <taxon>rosids</taxon>
        <taxon>fabids</taxon>
        <taxon>Fabales</taxon>
        <taxon>Fabaceae</taxon>
        <taxon>Papilionoideae</taxon>
        <taxon>50 kb inversion clade</taxon>
        <taxon>genistoids sensu lato</taxon>
        <taxon>core genistoids</taxon>
        <taxon>Crotalarieae</taxon>
        <taxon>Crotalaria</taxon>
    </lineage>
</organism>
<dbReference type="Proteomes" id="UP001372338">
    <property type="component" value="Unassembled WGS sequence"/>
</dbReference>
<dbReference type="InterPro" id="IPR053772">
    <property type="entry name" value="At1g61320/At1g61330-like"/>
</dbReference>
<evidence type="ECO:0000259" key="2">
    <source>
        <dbReference type="SMART" id="SM00256"/>
    </source>
</evidence>
<name>A0AAN9EF29_CROPI</name>